<proteinExistence type="predicted"/>
<keyword evidence="3" id="KW-1185">Reference proteome</keyword>
<dbReference type="Proteomes" id="UP000638648">
    <property type="component" value="Unassembled WGS sequence"/>
</dbReference>
<accession>A0A927R786</accession>
<evidence type="ECO:0000259" key="1">
    <source>
        <dbReference type="Pfam" id="PF13613"/>
    </source>
</evidence>
<sequence length="85" mass="9155">MSTPRGNPGIMRARGGELTGAGRRWGLGLEDRVLLVAVYYRTNLTLRQVALLFGISKSAAGRVVDHLAPIWCSRRCGAAGGRSRC</sequence>
<gene>
    <name evidence="2" type="ORF">HEB94_000812</name>
</gene>
<protein>
    <recommendedName>
        <fullName evidence="1">Transposase Helix-turn-helix domain-containing protein</fullName>
    </recommendedName>
</protein>
<dbReference type="EMBL" id="JADBEM010000001">
    <property type="protein sequence ID" value="MBE1603964.1"/>
    <property type="molecule type" value="Genomic_DNA"/>
</dbReference>
<reference evidence="2" key="1">
    <citation type="submission" date="2020-10" db="EMBL/GenBank/DDBJ databases">
        <title>Sequencing the genomes of 1000 actinobacteria strains.</title>
        <authorList>
            <person name="Klenk H.-P."/>
        </authorList>
    </citation>
    <scope>NUCLEOTIDE SEQUENCE</scope>
    <source>
        <strain evidence="2">DSM 45354</strain>
    </source>
</reference>
<dbReference type="AlphaFoldDB" id="A0A927R786"/>
<comment type="caution">
    <text evidence="2">The sequence shown here is derived from an EMBL/GenBank/DDBJ whole genome shotgun (WGS) entry which is preliminary data.</text>
</comment>
<evidence type="ECO:0000313" key="3">
    <source>
        <dbReference type="Proteomes" id="UP000638648"/>
    </source>
</evidence>
<feature type="domain" description="Transposase Helix-turn-helix" evidence="1">
    <location>
        <begin position="26"/>
        <end position="74"/>
    </location>
</feature>
<name>A0A927R786_9ACTN</name>
<organism evidence="2 3">
    <name type="scientific">Actinopolymorpha pittospori</name>
    <dbReference type="NCBI Taxonomy" id="648752"/>
    <lineage>
        <taxon>Bacteria</taxon>
        <taxon>Bacillati</taxon>
        <taxon>Actinomycetota</taxon>
        <taxon>Actinomycetes</taxon>
        <taxon>Propionibacteriales</taxon>
        <taxon>Actinopolymorphaceae</taxon>
        <taxon>Actinopolymorpha</taxon>
    </lineage>
</organism>
<dbReference type="InterPro" id="IPR027805">
    <property type="entry name" value="Transposase_HTH_dom"/>
</dbReference>
<evidence type="ECO:0000313" key="2">
    <source>
        <dbReference type="EMBL" id="MBE1603964.1"/>
    </source>
</evidence>
<dbReference type="Pfam" id="PF13613">
    <property type="entry name" value="HTH_Tnp_4"/>
    <property type="match status" value="1"/>
</dbReference>